<reference evidence="3 4" key="1">
    <citation type="submission" date="2022-10" db="EMBL/GenBank/DDBJ databases">
        <title>Comparative genomics and taxonomic characterization of three novel marine species of genus Reichenbachiella exhibiting antioxidant and polysaccharide degradation activities.</title>
        <authorList>
            <person name="Muhammad N."/>
            <person name="Lee Y.-J."/>
            <person name="Ko J."/>
            <person name="Kim S.-G."/>
        </authorList>
    </citation>
    <scope>NUCLEOTIDE SEQUENCE [LARGE SCALE GENOMIC DNA]</scope>
    <source>
        <strain evidence="3 4">ABR2-5</strain>
    </source>
</reference>
<dbReference type="EMBL" id="JAOYOD010000001">
    <property type="protein sequence ID" value="MCV9385765.1"/>
    <property type="molecule type" value="Genomic_DNA"/>
</dbReference>
<keyword evidence="1" id="KW-1133">Transmembrane helix</keyword>
<organism evidence="3 4">
    <name type="scientific">Reichenbachiella ulvae</name>
    <dbReference type="NCBI Taxonomy" id="2980104"/>
    <lineage>
        <taxon>Bacteria</taxon>
        <taxon>Pseudomonadati</taxon>
        <taxon>Bacteroidota</taxon>
        <taxon>Cytophagia</taxon>
        <taxon>Cytophagales</taxon>
        <taxon>Reichenbachiellaceae</taxon>
        <taxon>Reichenbachiella</taxon>
    </lineage>
</organism>
<keyword evidence="1" id="KW-0812">Transmembrane</keyword>
<evidence type="ECO:0000313" key="4">
    <source>
        <dbReference type="Proteomes" id="UP001300692"/>
    </source>
</evidence>
<protein>
    <submittedName>
        <fullName evidence="3">NEW3 domain-containing protein</fullName>
    </submittedName>
</protein>
<dbReference type="Pfam" id="PF10633">
    <property type="entry name" value="NPCBM_assoc"/>
    <property type="match status" value="1"/>
</dbReference>
<dbReference type="Gene3D" id="2.60.40.10">
    <property type="entry name" value="Immunoglobulins"/>
    <property type="match status" value="1"/>
</dbReference>
<sequence length="382" mass="42133">MSTRTKWSFYRAFTLGWILMLVSGVALAQSVQLYTPYTKISVPPGESIDYTVEVVNFSHAIRDVGISVTGLPKDWDYSLQSGGWTIEQLAVKPDEEKSFKLQVQVPLKIEKGKYTFYVNAAGYSRLPLTVLVSEKGTFKTDFHCDQPNMQGHATSSFTFNTELKNHTVEPQIYSLRSQAPRGWRVIFKPNHKQATSVNVDPNGSKNVSIEITAPTGIKEGTYSIPVQAVNSNTSADLDLEVVITGSYEMELTTPTGLLSTKLTAGETKRIELLVKNTGSTTLKDVELSATNPSKWEVQFDPKEIEAIEAGQSKTVYATLQAYDKAIAGDYVVKMKAKSPEVDSDASFRVSVKTSWWSGALGIVIILAVIGGLGYLFKKYGRR</sequence>
<dbReference type="Proteomes" id="UP001300692">
    <property type="component" value="Unassembled WGS sequence"/>
</dbReference>
<keyword evidence="4" id="KW-1185">Reference proteome</keyword>
<evidence type="ECO:0000313" key="3">
    <source>
        <dbReference type="EMBL" id="MCV9385765.1"/>
    </source>
</evidence>
<comment type="caution">
    <text evidence="3">The sequence shown here is derived from an EMBL/GenBank/DDBJ whole genome shotgun (WGS) entry which is preliminary data.</text>
</comment>
<feature type="transmembrane region" description="Helical" evidence="1">
    <location>
        <begin position="355"/>
        <end position="376"/>
    </location>
</feature>
<gene>
    <name evidence="3" type="ORF">N7U62_03780</name>
</gene>
<feature type="domain" description="Alpha-galactosidase NEW3" evidence="2">
    <location>
        <begin position="263"/>
        <end position="337"/>
    </location>
</feature>
<proteinExistence type="predicted"/>
<keyword evidence="1" id="KW-0472">Membrane</keyword>
<evidence type="ECO:0000256" key="1">
    <source>
        <dbReference type="SAM" id="Phobius"/>
    </source>
</evidence>
<dbReference type="InterPro" id="IPR018905">
    <property type="entry name" value="A-galactase_NEW3"/>
</dbReference>
<accession>A0ABT3CPX3</accession>
<dbReference type="InterPro" id="IPR013783">
    <property type="entry name" value="Ig-like_fold"/>
</dbReference>
<dbReference type="RefSeq" id="WP_264136548.1">
    <property type="nucleotide sequence ID" value="NZ_JAOYOD010000001.1"/>
</dbReference>
<dbReference type="PANTHER" id="PTHR39198:SF1">
    <property type="entry name" value="ALPHA-GALACTOSIDASE NEW3 DOMAIN-CONTAINING PROTEIN"/>
    <property type="match status" value="1"/>
</dbReference>
<dbReference type="PANTHER" id="PTHR39198">
    <property type="entry name" value="HYPOTHETICAL MEMBRANE PROTEIN, CONSERVED"/>
    <property type="match status" value="1"/>
</dbReference>
<evidence type="ECO:0000259" key="2">
    <source>
        <dbReference type="Pfam" id="PF10633"/>
    </source>
</evidence>
<name>A0ABT3CPX3_9BACT</name>